<keyword evidence="2" id="KW-0547">Nucleotide-binding</keyword>
<feature type="compositionally biased region" description="Low complexity" evidence="4">
    <location>
        <begin position="387"/>
        <end position="397"/>
    </location>
</feature>
<keyword evidence="5" id="KW-0812">Transmembrane</keyword>
<feature type="compositionally biased region" description="Polar residues" evidence="4">
    <location>
        <begin position="433"/>
        <end position="453"/>
    </location>
</feature>
<feature type="chain" id="PRO_5015399145" description="Epidermal growth factor receptor-like transmembrane-juxtamembrane segment domain-containing protein" evidence="6">
    <location>
        <begin position="26"/>
        <end position="566"/>
    </location>
</feature>
<sequence>MKTRQLLDVAGILVLLPSFVPLVSGQNCYYPNGDVARTDASCSSDGGACCPLNWECLSNGLCYLENADYYGRYTCTDRSWGGDCPQYCTSNNTAAGNEAIMWCPDGSWCCDKNRDPNKPTCCDWDDKEEIDVPGFSTVASIASIPKSPSAVPAFTRDSTSAAKPITTDDTTTPSSSREPTTTSTSQPPSTITSRVTSSDSTGGTIVITSVVVSQPKPTSTSSSSGNNSASGFSDNKGTIIGASIGAVLGVLILAALAFFLFRRRRNKNKHQSPPTSDYYPDNHMTFMYDHSKNAHEIDSFPVADVNSIGGGGGGVARGKDKSRPISELTGSNHFMPGAGDGGPGSPVSSLGTSTVNGVSPPMYSPNVGSNGAAGGGWGTAPVMNSTVLPGVQEQPEPQELPPEGNPPREMQHSGTAAWMGAAAPPPPPPAKAQHQQSASWSRPTYGQQQQQHANVPWHPPQEVWQQQPARQQQPGKQEMTELRPSEPNNANTTYQPYRRPGHASQGSIGVAVAQRSNEDDPFANKAPSSSGSGRSRASRVSDEDALRTSSPDPPQPMQGGLRVVNQ</sequence>
<feature type="signal peptide" evidence="6">
    <location>
        <begin position="1"/>
        <end position="25"/>
    </location>
</feature>
<dbReference type="EMBL" id="PNEN01001762">
    <property type="protein sequence ID" value="PPJ51226.1"/>
    <property type="molecule type" value="Genomic_DNA"/>
</dbReference>
<accession>A0A2S6BUR8</accession>
<feature type="compositionally biased region" description="Polar residues" evidence="4">
    <location>
        <begin position="486"/>
        <end position="495"/>
    </location>
</feature>
<evidence type="ECO:0000313" key="9">
    <source>
        <dbReference type="Proteomes" id="UP000237631"/>
    </source>
</evidence>
<evidence type="ECO:0000256" key="6">
    <source>
        <dbReference type="SAM" id="SignalP"/>
    </source>
</evidence>
<evidence type="ECO:0000256" key="5">
    <source>
        <dbReference type="SAM" id="Phobius"/>
    </source>
</evidence>
<feature type="transmembrane region" description="Helical" evidence="5">
    <location>
        <begin position="239"/>
        <end position="261"/>
    </location>
</feature>
<evidence type="ECO:0000259" key="7">
    <source>
        <dbReference type="Pfam" id="PF21314"/>
    </source>
</evidence>
<keyword evidence="3" id="KW-0067">ATP-binding</keyword>
<gene>
    <name evidence="8" type="ORF">CBER1_08060</name>
</gene>
<feature type="region of interest" description="Disordered" evidence="4">
    <location>
        <begin position="147"/>
        <end position="201"/>
    </location>
</feature>
<comment type="caution">
    <text evidence="8">The sequence shown here is derived from an EMBL/GenBank/DDBJ whole genome shotgun (WGS) entry which is preliminary data.</text>
</comment>
<feature type="region of interest" description="Disordered" evidence="4">
    <location>
        <begin position="311"/>
        <end position="566"/>
    </location>
</feature>
<feature type="compositionally biased region" description="Polar residues" evidence="4">
    <location>
        <begin position="346"/>
        <end position="357"/>
    </location>
</feature>
<keyword evidence="6" id="KW-0732">Signal</keyword>
<dbReference type="Proteomes" id="UP000237631">
    <property type="component" value="Unassembled WGS sequence"/>
</dbReference>
<dbReference type="CDD" id="cd12087">
    <property type="entry name" value="TM_EGFR-like"/>
    <property type="match status" value="1"/>
</dbReference>
<feature type="domain" description="Epidermal growth factor receptor-like transmembrane-juxtamembrane segment" evidence="7">
    <location>
        <begin position="239"/>
        <end position="270"/>
    </location>
</feature>
<evidence type="ECO:0000313" key="8">
    <source>
        <dbReference type="EMBL" id="PPJ51226.1"/>
    </source>
</evidence>
<feature type="compositionally biased region" description="Low complexity" evidence="4">
    <location>
        <begin position="460"/>
        <end position="477"/>
    </location>
</feature>
<organism evidence="8 9">
    <name type="scientific">Cercospora berteroae</name>
    <dbReference type="NCBI Taxonomy" id="357750"/>
    <lineage>
        <taxon>Eukaryota</taxon>
        <taxon>Fungi</taxon>
        <taxon>Dikarya</taxon>
        <taxon>Ascomycota</taxon>
        <taxon>Pezizomycotina</taxon>
        <taxon>Dothideomycetes</taxon>
        <taxon>Dothideomycetidae</taxon>
        <taxon>Mycosphaerellales</taxon>
        <taxon>Mycosphaerellaceae</taxon>
        <taxon>Cercospora</taxon>
    </lineage>
</organism>
<dbReference type="GO" id="GO:0005524">
    <property type="term" value="F:ATP binding"/>
    <property type="evidence" value="ECO:0007669"/>
    <property type="project" value="UniProtKB-KW"/>
</dbReference>
<keyword evidence="9" id="KW-1185">Reference proteome</keyword>
<name>A0A2S6BUR8_9PEZI</name>
<reference evidence="9" key="1">
    <citation type="journal article" date="2017" name="bioRxiv">
        <title>Conservation of a gene cluster reveals novel cercosporin biosynthetic mechanisms and extends production to the genus Colletotrichum.</title>
        <authorList>
            <person name="de Jonge R."/>
            <person name="Ebert M.K."/>
            <person name="Huitt-Roehl C.R."/>
            <person name="Pal P."/>
            <person name="Suttle J.C."/>
            <person name="Spanner R.E."/>
            <person name="Neubauer J.D."/>
            <person name="Jurick W.M.II."/>
            <person name="Stott K.A."/>
            <person name="Secor G.A."/>
            <person name="Thomma B.P.H.J."/>
            <person name="Van de Peer Y."/>
            <person name="Townsend C.A."/>
            <person name="Bolton M.D."/>
        </authorList>
    </citation>
    <scope>NUCLEOTIDE SEQUENCE [LARGE SCALE GENOMIC DNA]</scope>
    <source>
        <strain evidence="9">CBS538.71</strain>
    </source>
</reference>
<evidence type="ECO:0000256" key="1">
    <source>
        <dbReference type="ARBA" id="ARBA00022553"/>
    </source>
</evidence>
<dbReference type="OrthoDB" id="5215637at2759"/>
<feature type="compositionally biased region" description="Low complexity" evidence="4">
    <location>
        <begin position="164"/>
        <end position="201"/>
    </location>
</feature>
<feature type="region of interest" description="Disordered" evidence="4">
    <location>
        <begin position="211"/>
        <end position="230"/>
    </location>
</feature>
<keyword evidence="5" id="KW-1133">Transmembrane helix</keyword>
<dbReference type="AlphaFoldDB" id="A0A2S6BUR8"/>
<evidence type="ECO:0000256" key="2">
    <source>
        <dbReference type="ARBA" id="ARBA00022741"/>
    </source>
</evidence>
<proteinExistence type="predicted"/>
<evidence type="ECO:0000256" key="3">
    <source>
        <dbReference type="ARBA" id="ARBA00022840"/>
    </source>
</evidence>
<keyword evidence="5" id="KW-0472">Membrane</keyword>
<protein>
    <recommendedName>
        <fullName evidence="7">Epidermal growth factor receptor-like transmembrane-juxtamembrane segment domain-containing protein</fullName>
    </recommendedName>
</protein>
<keyword evidence="1" id="KW-0597">Phosphoprotein</keyword>
<dbReference type="Pfam" id="PF21314">
    <property type="entry name" value="TM_ErbB1"/>
    <property type="match status" value="1"/>
</dbReference>
<evidence type="ECO:0000256" key="4">
    <source>
        <dbReference type="SAM" id="MobiDB-lite"/>
    </source>
</evidence>
<dbReference type="STRING" id="357750.A0A2S6BUR8"/>
<dbReference type="InterPro" id="IPR049328">
    <property type="entry name" value="TM_ErbB1"/>
</dbReference>